<feature type="coiled-coil region" evidence="1">
    <location>
        <begin position="109"/>
        <end position="136"/>
    </location>
</feature>
<protein>
    <submittedName>
        <fullName evidence="2">Uncharacterized protein</fullName>
    </submittedName>
</protein>
<keyword evidence="1" id="KW-0175">Coiled coil</keyword>
<gene>
    <name evidence="2" type="ORF">D6D10_09477</name>
</gene>
<organism evidence="2 3">
    <name type="scientific">Aureobasidium pullulans</name>
    <name type="common">Black yeast</name>
    <name type="synonym">Pullularia pullulans</name>
    <dbReference type="NCBI Taxonomy" id="5580"/>
    <lineage>
        <taxon>Eukaryota</taxon>
        <taxon>Fungi</taxon>
        <taxon>Dikarya</taxon>
        <taxon>Ascomycota</taxon>
        <taxon>Pezizomycotina</taxon>
        <taxon>Dothideomycetes</taxon>
        <taxon>Dothideomycetidae</taxon>
        <taxon>Dothideales</taxon>
        <taxon>Saccotheciaceae</taxon>
        <taxon>Aureobasidium</taxon>
    </lineage>
</organism>
<proteinExistence type="predicted"/>
<reference evidence="2 3" key="1">
    <citation type="submission" date="2018-10" db="EMBL/GenBank/DDBJ databases">
        <title>Fifty Aureobasidium pullulans genomes reveal a recombining polyextremotolerant generalist.</title>
        <authorList>
            <person name="Gostincar C."/>
            <person name="Turk M."/>
            <person name="Zajc J."/>
            <person name="Gunde-Cimerman N."/>
        </authorList>
    </citation>
    <scope>NUCLEOTIDE SEQUENCE [LARGE SCALE GENOMIC DNA]</scope>
    <source>
        <strain evidence="2 3">EXF-9785</strain>
    </source>
</reference>
<evidence type="ECO:0000313" key="3">
    <source>
        <dbReference type="Proteomes" id="UP000308953"/>
    </source>
</evidence>
<comment type="caution">
    <text evidence="2">The sequence shown here is derived from an EMBL/GenBank/DDBJ whole genome shotgun (WGS) entry which is preliminary data.</text>
</comment>
<name>A0A4S9E1P7_AURPU</name>
<sequence>MLWFCFLPSSSSKMSDSKSSSWWTVECEEMANLAIVSLVPEEQQRHLFDGLGKRPATSRSVQEYLQYTSSLGYHFDELKLFEALFKHFGMEDIRDTFLLWLLGEVLPRFQGSTEKLKTLESSVQKLSERTAKLVEDLSISATIDDGGFPVDAEEGIRQLGATLMAQKHLFASEHDSKNFNADLQICKEPCFKNLVSRVESLEQMVKENREGMELYQPVTQGEELAARVQALENKIKELQPPFSMLSDAAESSTCTLTPASTVVNDSNDDAGFRHAEAATAAPLRLRVAVYDSLSGCSNSASRLTQKVLVKMYPHTPFRFLTDKLAEKFGDHQLSSSHSGQSIFDSERPKSLGLGDSAELTYSNTVGSKTIDLTVM</sequence>
<evidence type="ECO:0000256" key="1">
    <source>
        <dbReference type="SAM" id="Coils"/>
    </source>
</evidence>
<dbReference type="EMBL" id="QZAV01000397">
    <property type="protein sequence ID" value="THX27376.1"/>
    <property type="molecule type" value="Genomic_DNA"/>
</dbReference>
<evidence type="ECO:0000313" key="2">
    <source>
        <dbReference type="EMBL" id="THX27376.1"/>
    </source>
</evidence>
<accession>A0A4S9E1P7</accession>
<dbReference type="AlphaFoldDB" id="A0A4S9E1P7"/>
<dbReference type="Proteomes" id="UP000308953">
    <property type="component" value="Unassembled WGS sequence"/>
</dbReference>